<evidence type="ECO:0000313" key="3">
    <source>
        <dbReference type="Proteomes" id="UP001201163"/>
    </source>
</evidence>
<accession>A0AAD4LC58</accession>
<reference evidence="2" key="1">
    <citation type="submission" date="2022-01" db="EMBL/GenBank/DDBJ databases">
        <title>Comparative genomics reveals a dynamic genome evolution in the ectomycorrhizal milk-cap (Lactarius) mushrooms.</title>
        <authorList>
            <consortium name="DOE Joint Genome Institute"/>
            <person name="Lebreton A."/>
            <person name="Tang N."/>
            <person name="Kuo A."/>
            <person name="LaButti K."/>
            <person name="Drula E."/>
            <person name="Barry K."/>
            <person name="Clum A."/>
            <person name="Lipzen A."/>
            <person name="Mousain D."/>
            <person name="Ng V."/>
            <person name="Wang R."/>
            <person name="Wang X."/>
            <person name="Dai Y."/>
            <person name="Henrissat B."/>
            <person name="Grigoriev I.V."/>
            <person name="Guerin-Laguette A."/>
            <person name="Yu F."/>
            <person name="Martin F.M."/>
        </authorList>
    </citation>
    <scope>NUCLEOTIDE SEQUENCE</scope>
    <source>
        <strain evidence="2">QP</strain>
    </source>
</reference>
<name>A0AAD4LC58_9AGAM</name>
<evidence type="ECO:0000256" key="1">
    <source>
        <dbReference type="SAM" id="MobiDB-lite"/>
    </source>
</evidence>
<comment type="caution">
    <text evidence="2">The sequence shown here is derived from an EMBL/GenBank/DDBJ whole genome shotgun (WGS) entry which is preliminary data.</text>
</comment>
<dbReference type="AlphaFoldDB" id="A0AAD4LC58"/>
<gene>
    <name evidence="2" type="ORF">EDB92DRAFT_1817593</name>
</gene>
<proteinExistence type="predicted"/>
<dbReference type="EMBL" id="JAKELL010000042">
    <property type="protein sequence ID" value="KAH8988404.1"/>
    <property type="molecule type" value="Genomic_DNA"/>
</dbReference>
<sequence>MHFPWPSLLHVMPFHHVHQTAIDDLRIPASYQDPVTARVATTIPISTLKPPASTPPTSVVSTLPPGAVAAQHIADRRTSSDVPDIPSLPYPTPVLDGMHPTESHSSLPAPTTPSLSCRLSSVLDLGTSAEGEGSAKTALHKERDALLDSPPTIRKNIIAAPRVPPQPVTDVAIAGPSWRTLGTENTGSHPPHPSHDHYDIALDIAIAVLFSQDVQT</sequence>
<protein>
    <submittedName>
        <fullName evidence="2">Uncharacterized protein</fullName>
    </submittedName>
</protein>
<organism evidence="2 3">
    <name type="scientific">Lactarius akahatsu</name>
    <dbReference type="NCBI Taxonomy" id="416441"/>
    <lineage>
        <taxon>Eukaryota</taxon>
        <taxon>Fungi</taxon>
        <taxon>Dikarya</taxon>
        <taxon>Basidiomycota</taxon>
        <taxon>Agaricomycotina</taxon>
        <taxon>Agaricomycetes</taxon>
        <taxon>Russulales</taxon>
        <taxon>Russulaceae</taxon>
        <taxon>Lactarius</taxon>
    </lineage>
</organism>
<dbReference type="Proteomes" id="UP001201163">
    <property type="component" value="Unassembled WGS sequence"/>
</dbReference>
<evidence type="ECO:0000313" key="2">
    <source>
        <dbReference type="EMBL" id="KAH8988404.1"/>
    </source>
</evidence>
<feature type="compositionally biased region" description="Low complexity" evidence="1">
    <location>
        <begin position="103"/>
        <end position="113"/>
    </location>
</feature>
<feature type="region of interest" description="Disordered" evidence="1">
    <location>
        <begin position="72"/>
        <end position="113"/>
    </location>
</feature>
<keyword evidence="3" id="KW-1185">Reference proteome</keyword>